<keyword evidence="1" id="KW-1133">Transmembrane helix</keyword>
<organism evidence="2 3">
    <name type="scientific">Thermococcus kodakarensis (strain ATCC BAA-918 / JCM 12380 / KOD1)</name>
    <name type="common">Pyrococcus kodakaraensis (strain KOD1)</name>
    <dbReference type="NCBI Taxonomy" id="69014"/>
    <lineage>
        <taxon>Archaea</taxon>
        <taxon>Methanobacteriati</taxon>
        <taxon>Methanobacteriota</taxon>
        <taxon>Thermococci</taxon>
        <taxon>Thermococcales</taxon>
        <taxon>Thermococcaceae</taxon>
        <taxon>Thermococcus</taxon>
    </lineage>
</organism>
<feature type="transmembrane region" description="Helical" evidence="1">
    <location>
        <begin position="37"/>
        <end position="56"/>
    </location>
</feature>
<dbReference type="HOGENOM" id="CLU_2285186_0_0_2"/>
<evidence type="ECO:0000313" key="2">
    <source>
        <dbReference type="EMBL" id="BAD85171.1"/>
    </source>
</evidence>
<name>Q5JID4_THEKO</name>
<gene>
    <name evidence="2" type="ordered locus">TK0982</name>
</gene>
<dbReference type="EnsemblBacteria" id="BAD85171">
    <property type="protein sequence ID" value="BAD85171"/>
    <property type="gene ID" value="TK0982"/>
</dbReference>
<protein>
    <submittedName>
        <fullName evidence="2">Hypothetical membrane protein</fullName>
    </submittedName>
</protein>
<dbReference type="STRING" id="69014.TK0982"/>
<dbReference type="PATRIC" id="fig|69014.16.peg.960"/>
<keyword evidence="1" id="KW-0472">Membrane</keyword>
<proteinExistence type="predicted"/>
<evidence type="ECO:0000256" key="1">
    <source>
        <dbReference type="SAM" id="Phobius"/>
    </source>
</evidence>
<dbReference type="InParanoid" id="Q5JID4"/>
<dbReference type="AlphaFoldDB" id="Q5JID4"/>
<evidence type="ECO:0000313" key="3">
    <source>
        <dbReference type="Proteomes" id="UP000000536"/>
    </source>
</evidence>
<feature type="transmembrane region" description="Helical" evidence="1">
    <location>
        <begin position="76"/>
        <end position="98"/>
    </location>
</feature>
<dbReference type="Proteomes" id="UP000000536">
    <property type="component" value="Chromosome"/>
</dbReference>
<sequence>MGCGILKVTRILVWLGVLLGIVPITLLLGVGSPVVGLGLLVIVVLLTYFLITHPLAEAERLFAEGKSKEAKGKLTIPLIISFITGNILGFILILVGLLTCG</sequence>
<dbReference type="EMBL" id="AP006878">
    <property type="protein sequence ID" value="BAD85171.1"/>
    <property type="molecule type" value="Genomic_DNA"/>
</dbReference>
<dbReference type="KEGG" id="tko:TK0982"/>
<keyword evidence="1" id="KW-0812">Transmembrane</keyword>
<reference evidence="2 3" key="1">
    <citation type="journal article" date="2005" name="Genome Res.">
        <title>Complete genome sequence of the hyperthermophilic archaeon Thermococcus kodakaraensis KOD1 and comparison with Pyrococcus genomes.</title>
        <authorList>
            <person name="Fukui T."/>
            <person name="Atomi H."/>
            <person name="Kanai T."/>
            <person name="Matsumi R."/>
            <person name="Fujiwara S."/>
            <person name="Imanaka T."/>
        </authorList>
    </citation>
    <scope>NUCLEOTIDE SEQUENCE [LARGE SCALE GENOMIC DNA]</scope>
    <source>
        <strain evidence="3">ATCC BAA-918 / JCM 12380 / KOD1</strain>
    </source>
</reference>
<accession>Q5JID4</accession>
<keyword evidence="3" id="KW-1185">Reference proteome</keyword>
<feature type="transmembrane region" description="Helical" evidence="1">
    <location>
        <begin position="12"/>
        <end position="31"/>
    </location>
</feature>